<sequence length="125" mass="14178">MKADLKSLDRDAVVWLGHTSYFVQVGGRRILIDPVTAFPVSHASRSSLHLVGFRRKVGAQVSNCMQSAASRPTTEVWQALRATLSPLHVRQWTQWEFNAFARVDNLLDHRYARSVNVNEGDARYL</sequence>
<keyword evidence="2" id="KW-1185">Reference proteome</keyword>
<dbReference type="EMBL" id="JARJLM010000361">
    <property type="protein sequence ID" value="MDF3835525.1"/>
    <property type="molecule type" value="Genomic_DNA"/>
</dbReference>
<reference evidence="1 2" key="1">
    <citation type="submission" date="2023-03" db="EMBL/GenBank/DDBJ databases">
        <title>Draft assemblies of triclosan tolerant bacteria isolated from returned activated sludge.</title>
        <authorList>
            <person name="Van Hamelsveld S."/>
        </authorList>
    </citation>
    <scope>NUCLEOTIDE SEQUENCE [LARGE SCALE GENOMIC DNA]</scope>
    <source>
        <strain evidence="1 2">GW210010_S58</strain>
    </source>
</reference>
<accession>A0ABT6ASE7</accession>
<evidence type="ECO:0008006" key="3">
    <source>
        <dbReference type="Google" id="ProtNLM"/>
    </source>
</evidence>
<dbReference type="SUPFAM" id="SSF56281">
    <property type="entry name" value="Metallo-hydrolase/oxidoreductase"/>
    <property type="match status" value="1"/>
</dbReference>
<evidence type="ECO:0000313" key="2">
    <source>
        <dbReference type="Proteomes" id="UP001216674"/>
    </source>
</evidence>
<evidence type="ECO:0000313" key="1">
    <source>
        <dbReference type="EMBL" id="MDF3835525.1"/>
    </source>
</evidence>
<organism evidence="1 2">
    <name type="scientific">Cupriavidus basilensis</name>
    <dbReference type="NCBI Taxonomy" id="68895"/>
    <lineage>
        <taxon>Bacteria</taxon>
        <taxon>Pseudomonadati</taxon>
        <taxon>Pseudomonadota</taxon>
        <taxon>Betaproteobacteria</taxon>
        <taxon>Burkholderiales</taxon>
        <taxon>Burkholderiaceae</taxon>
        <taxon>Cupriavidus</taxon>
    </lineage>
</organism>
<gene>
    <name evidence="1" type="ORF">P3W85_21595</name>
</gene>
<comment type="caution">
    <text evidence="1">The sequence shown here is derived from an EMBL/GenBank/DDBJ whole genome shotgun (WGS) entry which is preliminary data.</text>
</comment>
<dbReference type="Proteomes" id="UP001216674">
    <property type="component" value="Unassembled WGS sequence"/>
</dbReference>
<proteinExistence type="predicted"/>
<dbReference type="InterPro" id="IPR036866">
    <property type="entry name" value="RibonucZ/Hydroxyglut_hydro"/>
</dbReference>
<name>A0ABT6ASE7_9BURK</name>
<protein>
    <recommendedName>
        <fullName evidence="3">MBL fold metallo-hydrolase</fullName>
    </recommendedName>
</protein>